<name>A0A4V4IMA1_AURPU</name>
<sequence>MSIRGAGRSWGNKVRDRRFASEKWTSLRQRRIARVDDRISTVFSAVKIESSSIWRDIPEAAFRQHLVDLEKQCNAVPIASEVFTSSSWTHVSSQHKLSVEEEQQTADDFAFLVAVNEGAQSVSAVCIEENTILSEGLTLRIAALDTTLGDDVTQALKSICGHLTKIANKTTQTPEDVEEVFQDIVALHQYRLKGYMRSCKWTKPKHLALSHKKPLWKDFPSLLHRAQHLYTKKEKQMRQQMESSISSLALLYTMYEQHEGDEIMQLKHLVRATYHFCINHSTKDFVERLLNSVGATPTSQVQAAINQYRQLEKIAAYYRIATFLARIAVKHSSLFKSGIAIDYLKPYESTPTTIAHESWAHTCHVHAEVQLAVHYDLQSSSAETLRPRCIGTSKWLCFLCYSFLEAHGRFFPSKTHGKLYDQWTIPDLVEFDDETVARYRDVIARIDSRVLELDGHVFWRPEPLTSRQDFALIHKDDGLVTGGLNTGLSKLALSDSVEPTKEMAM</sequence>
<dbReference type="AlphaFoldDB" id="A0A4V4IMA1"/>
<protein>
    <submittedName>
        <fullName evidence="1">Uncharacterized protein</fullName>
    </submittedName>
</protein>
<accession>A0A4V4IMA1</accession>
<gene>
    <name evidence="1" type="ORF">D6D20_08248</name>
</gene>
<dbReference type="Proteomes" id="UP000310421">
    <property type="component" value="Unassembled WGS sequence"/>
</dbReference>
<organism evidence="1 2">
    <name type="scientific">Aureobasidium pullulans</name>
    <name type="common">Black yeast</name>
    <name type="synonym">Pullularia pullulans</name>
    <dbReference type="NCBI Taxonomy" id="5580"/>
    <lineage>
        <taxon>Eukaryota</taxon>
        <taxon>Fungi</taxon>
        <taxon>Dikarya</taxon>
        <taxon>Ascomycota</taxon>
        <taxon>Pezizomycotina</taxon>
        <taxon>Dothideomycetes</taxon>
        <taxon>Dothideomycetidae</taxon>
        <taxon>Dothideales</taxon>
        <taxon>Saccotheciaceae</taxon>
        <taxon>Aureobasidium</taxon>
    </lineage>
</organism>
<dbReference type="Pfam" id="PF14441">
    <property type="entry name" value="OTT_1508_deam"/>
    <property type="match status" value="1"/>
</dbReference>
<dbReference type="EMBL" id="QZAN01000129">
    <property type="protein sequence ID" value="THW57064.1"/>
    <property type="molecule type" value="Genomic_DNA"/>
</dbReference>
<evidence type="ECO:0000313" key="1">
    <source>
        <dbReference type="EMBL" id="THW57064.1"/>
    </source>
</evidence>
<dbReference type="InterPro" id="IPR027796">
    <property type="entry name" value="OTT_1508_deam-like"/>
</dbReference>
<reference evidence="1 2" key="1">
    <citation type="submission" date="2018-10" db="EMBL/GenBank/DDBJ databases">
        <title>Fifty Aureobasidium pullulans genomes reveal a recombining polyextremotolerant generalist.</title>
        <authorList>
            <person name="Gostincar C."/>
            <person name="Turk M."/>
            <person name="Zajc J."/>
            <person name="Gunde-Cimerman N."/>
        </authorList>
    </citation>
    <scope>NUCLEOTIDE SEQUENCE [LARGE SCALE GENOMIC DNA]</scope>
    <source>
        <strain evidence="1 2">EXF-10751</strain>
    </source>
</reference>
<evidence type="ECO:0000313" key="2">
    <source>
        <dbReference type="Proteomes" id="UP000310421"/>
    </source>
</evidence>
<proteinExistence type="predicted"/>
<comment type="caution">
    <text evidence="1">The sequence shown here is derived from an EMBL/GenBank/DDBJ whole genome shotgun (WGS) entry which is preliminary data.</text>
</comment>